<keyword evidence="7" id="KW-1185">Reference proteome</keyword>
<dbReference type="STRING" id="425504.SAMN05216206_2351"/>
<evidence type="ECO:0000313" key="7">
    <source>
        <dbReference type="Proteomes" id="UP000243606"/>
    </source>
</evidence>
<organism evidence="6 7">
    <name type="scientific">Pseudomonas guineae</name>
    <dbReference type="NCBI Taxonomy" id="425504"/>
    <lineage>
        <taxon>Bacteria</taxon>
        <taxon>Pseudomonadati</taxon>
        <taxon>Pseudomonadota</taxon>
        <taxon>Gammaproteobacteria</taxon>
        <taxon>Pseudomonadales</taxon>
        <taxon>Pseudomonadaceae</taxon>
        <taxon>Pseudomonas</taxon>
    </lineage>
</organism>
<evidence type="ECO:0000313" key="6">
    <source>
        <dbReference type="EMBL" id="SFI54124.1"/>
    </source>
</evidence>
<dbReference type="PANTHER" id="PTHR30249:SF0">
    <property type="entry name" value="PLASTIDAL GLYCOLATE_GLYCERATE TRANSLOCATOR 1, CHLOROPLASTIC"/>
    <property type="match status" value="1"/>
</dbReference>
<dbReference type="EMBL" id="FOQL01000003">
    <property type="protein sequence ID" value="SFI54124.1"/>
    <property type="molecule type" value="Genomic_DNA"/>
</dbReference>
<sequence length="242" mass="25392">MSEFSWLTVGRLVVDHPLFPVGLTLLAFQFALWLYRRSGWLVLQPVMVSMLLVVGTLLACGMDYATYREGAAPIAFLLGPVTIALAVPLYNNIKRIRLLAMPVLLTVLVGGTLTVMLTLLIAHSMGAQLPVLASLSGKSVTMPIAMLVAEQLGGLASLAAVFVMLTGVIGTALGPWLLGLFKVTHPAARGLSYGINAHAIGTARALEESSECGAFAALGMSLLGVISAVLLPLLMGWVLAGL</sequence>
<dbReference type="InterPro" id="IPR007300">
    <property type="entry name" value="CidB/LrgB"/>
</dbReference>
<evidence type="ECO:0000256" key="1">
    <source>
        <dbReference type="ARBA" id="ARBA00004141"/>
    </source>
</evidence>
<dbReference type="GO" id="GO:0016020">
    <property type="term" value="C:membrane"/>
    <property type="evidence" value="ECO:0007669"/>
    <property type="project" value="UniProtKB-SubCell"/>
</dbReference>
<gene>
    <name evidence="6" type="ORF">SAMN05216206_2351</name>
</gene>
<evidence type="ECO:0000256" key="5">
    <source>
        <dbReference type="SAM" id="Phobius"/>
    </source>
</evidence>
<feature type="transmembrane region" description="Helical" evidence="5">
    <location>
        <begin position="155"/>
        <end position="178"/>
    </location>
</feature>
<dbReference type="OrthoDB" id="9811701at2"/>
<evidence type="ECO:0000256" key="4">
    <source>
        <dbReference type="ARBA" id="ARBA00023136"/>
    </source>
</evidence>
<feature type="transmembrane region" description="Helical" evidence="5">
    <location>
        <begin position="17"/>
        <end position="35"/>
    </location>
</feature>
<feature type="transmembrane region" description="Helical" evidence="5">
    <location>
        <begin position="214"/>
        <end position="240"/>
    </location>
</feature>
<name>A0A1I3J1M4_9PSED</name>
<comment type="subcellular location">
    <subcellularLocation>
        <location evidence="1">Membrane</location>
        <topology evidence="1">Multi-pass membrane protein</topology>
    </subcellularLocation>
</comment>
<accession>A0A1I3J1M4</accession>
<proteinExistence type="predicted"/>
<evidence type="ECO:0000256" key="2">
    <source>
        <dbReference type="ARBA" id="ARBA00022692"/>
    </source>
</evidence>
<evidence type="ECO:0000256" key="3">
    <source>
        <dbReference type="ARBA" id="ARBA00022989"/>
    </source>
</evidence>
<keyword evidence="4 5" id="KW-0472">Membrane</keyword>
<feature type="transmembrane region" description="Helical" evidence="5">
    <location>
        <begin position="42"/>
        <end position="65"/>
    </location>
</feature>
<reference evidence="7" key="1">
    <citation type="submission" date="2016-10" db="EMBL/GenBank/DDBJ databases">
        <authorList>
            <person name="Varghese N."/>
            <person name="Submissions S."/>
        </authorList>
    </citation>
    <scope>NUCLEOTIDE SEQUENCE [LARGE SCALE GENOMIC DNA]</scope>
    <source>
        <strain evidence="7">LMG 24016</strain>
    </source>
</reference>
<dbReference type="AlphaFoldDB" id="A0A1I3J1M4"/>
<dbReference type="Pfam" id="PF04172">
    <property type="entry name" value="LrgB"/>
    <property type="match status" value="1"/>
</dbReference>
<feature type="transmembrane region" description="Helical" evidence="5">
    <location>
        <begin position="98"/>
        <end position="121"/>
    </location>
</feature>
<keyword evidence="3 5" id="KW-1133">Transmembrane helix</keyword>
<dbReference type="RefSeq" id="WP_090242139.1">
    <property type="nucleotide sequence ID" value="NZ_FOQL01000003.1"/>
</dbReference>
<dbReference type="PANTHER" id="PTHR30249">
    <property type="entry name" value="PUTATIVE SEROTONIN TRANSPORTER"/>
    <property type="match status" value="1"/>
</dbReference>
<protein>
    <submittedName>
        <fullName evidence="6">TIGR00659 family protein</fullName>
    </submittedName>
</protein>
<keyword evidence="2 5" id="KW-0812">Transmembrane</keyword>
<feature type="transmembrane region" description="Helical" evidence="5">
    <location>
        <begin position="71"/>
        <end position="91"/>
    </location>
</feature>
<dbReference type="Proteomes" id="UP000243606">
    <property type="component" value="Unassembled WGS sequence"/>
</dbReference>